<evidence type="ECO:0000313" key="1">
    <source>
        <dbReference type="EMBL" id="RXK36570.1"/>
    </source>
</evidence>
<organism evidence="1 2">
    <name type="scientific">Tremella mesenterica</name>
    <name type="common">Jelly fungus</name>
    <dbReference type="NCBI Taxonomy" id="5217"/>
    <lineage>
        <taxon>Eukaryota</taxon>
        <taxon>Fungi</taxon>
        <taxon>Dikarya</taxon>
        <taxon>Basidiomycota</taxon>
        <taxon>Agaricomycotina</taxon>
        <taxon>Tremellomycetes</taxon>
        <taxon>Tremellales</taxon>
        <taxon>Tremellaceae</taxon>
        <taxon>Tremella</taxon>
    </lineage>
</organism>
<keyword evidence="2" id="KW-1185">Reference proteome</keyword>
<dbReference type="InParanoid" id="A0A4V1M3E3"/>
<comment type="caution">
    <text evidence="1">The sequence shown here is derived from an EMBL/GenBank/DDBJ whole genome shotgun (WGS) entry which is preliminary data.</text>
</comment>
<accession>A0A4V1M3E3</accession>
<proteinExistence type="predicted"/>
<dbReference type="Proteomes" id="UP000289152">
    <property type="component" value="Unassembled WGS sequence"/>
</dbReference>
<sequence length="147" mass="16572">MTPLQSLGIILMDETTSVQSILDNNQHISHQDLRGLYRFVRRTISTIESHIQFWVAAEGVPVLVNLDFIGPPGDIQSAQGALWNLIEKIDSLCLRYGNYLRASSRTAEETQEGTQVLEETNQEMNRARTWLTNMQGPNEWAPDGPGF</sequence>
<protein>
    <submittedName>
        <fullName evidence="1">Uncharacterized protein</fullName>
    </submittedName>
</protein>
<evidence type="ECO:0000313" key="2">
    <source>
        <dbReference type="Proteomes" id="UP000289152"/>
    </source>
</evidence>
<gene>
    <name evidence="1" type="ORF">M231_06180</name>
</gene>
<dbReference type="AlphaFoldDB" id="A0A4V1M3E3"/>
<name>A0A4V1M3E3_TREME</name>
<reference evidence="1 2" key="1">
    <citation type="submission" date="2016-06" db="EMBL/GenBank/DDBJ databases">
        <title>Evolution of pathogenesis and genome organization in the Tremellales.</title>
        <authorList>
            <person name="Cuomo C."/>
            <person name="Litvintseva A."/>
            <person name="Heitman J."/>
            <person name="Chen Y."/>
            <person name="Sun S."/>
            <person name="Springer D."/>
            <person name="Dromer F."/>
            <person name="Young S."/>
            <person name="Zeng Q."/>
            <person name="Chapman S."/>
            <person name="Gujja S."/>
            <person name="Saif S."/>
            <person name="Birren B."/>
        </authorList>
    </citation>
    <scope>NUCLEOTIDE SEQUENCE [LARGE SCALE GENOMIC DNA]</scope>
    <source>
        <strain evidence="1 2">ATCC 28783</strain>
    </source>
</reference>
<dbReference type="VEuPathDB" id="FungiDB:TREMEDRAFT_64855"/>
<dbReference type="EMBL" id="SDIL01000093">
    <property type="protein sequence ID" value="RXK36570.1"/>
    <property type="molecule type" value="Genomic_DNA"/>
</dbReference>